<dbReference type="CDD" id="cd01556">
    <property type="entry name" value="EPSP_synthase"/>
    <property type="match status" value="1"/>
</dbReference>
<comment type="caution">
    <text evidence="7">Lacks conserved residue(s) required for the propagation of feature annotation.</text>
</comment>
<keyword evidence="4 7" id="KW-0808">Transferase</keyword>
<feature type="binding site" evidence="7">
    <location>
        <position position="25"/>
    </location>
    <ligand>
        <name>3-phosphoshikimate</name>
        <dbReference type="ChEBI" id="CHEBI:145989"/>
    </ligand>
</feature>
<keyword evidence="7" id="KW-0963">Cytoplasm</keyword>
<keyword evidence="3 7" id="KW-0028">Amino-acid biosynthesis</keyword>
<protein>
    <recommendedName>
        <fullName evidence="7">3-phosphoshikimate 1-carboxyvinyltransferase</fullName>
        <ecNumber evidence="7">2.5.1.19</ecNumber>
    </recommendedName>
    <alternativeName>
        <fullName evidence="7">5-enolpyruvylshikimate-3-phosphate synthase</fullName>
        <shortName evidence="7">EPSP synthase</shortName>
        <shortName evidence="7">EPSPS</shortName>
    </alternativeName>
</protein>
<dbReference type="Proteomes" id="UP000599024">
    <property type="component" value="Unassembled WGS sequence"/>
</dbReference>
<feature type="binding site" evidence="7">
    <location>
        <position position="310"/>
    </location>
    <ligand>
        <name>3-phosphoshikimate</name>
        <dbReference type="ChEBI" id="CHEBI:145989"/>
    </ligand>
</feature>
<feature type="binding site" evidence="7">
    <location>
        <position position="341"/>
    </location>
    <ligand>
        <name>phosphoenolpyruvate</name>
        <dbReference type="ChEBI" id="CHEBI:58702"/>
    </ligand>
</feature>
<comment type="catalytic activity">
    <reaction evidence="6">
        <text>3-phosphoshikimate + phosphoenolpyruvate = 5-O-(1-carboxyvinyl)-3-phosphoshikimate + phosphate</text>
        <dbReference type="Rhea" id="RHEA:21256"/>
        <dbReference type="ChEBI" id="CHEBI:43474"/>
        <dbReference type="ChEBI" id="CHEBI:57701"/>
        <dbReference type="ChEBI" id="CHEBI:58702"/>
        <dbReference type="ChEBI" id="CHEBI:145989"/>
        <dbReference type="EC" id="2.5.1.19"/>
    </reaction>
    <physiologicalReaction direction="left-to-right" evidence="6">
        <dbReference type="Rhea" id="RHEA:21257"/>
    </physiologicalReaction>
</comment>
<dbReference type="GO" id="GO:0005737">
    <property type="term" value="C:cytoplasm"/>
    <property type="evidence" value="ECO:0007669"/>
    <property type="project" value="UniProtKB-SubCell"/>
</dbReference>
<dbReference type="GO" id="GO:0008652">
    <property type="term" value="P:amino acid biosynthetic process"/>
    <property type="evidence" value="ECO:0007669"/>
    <property type="project" value="UniProtKB-KW"/>
</dbReference>
<name>A0A8J6TAE2_9BACT</name>
<dbReference type="PANTHER" id="PTHR21090:SF5">
    <property type="entry name" value="PENTAFUNCTIONAL AROM POLYPEPTIDE"/>
    <property type="match status" value="1"/>
</dbReference>
<dbReference type="SUPFAM" id="SSF55205">
    <property type="entry name" value="EPT/RTPC-like"/>
    <property type="match status" value="1"/>
</dbReference>
<dbReference type="NCBIfam" id="TIGR01356">
    <property type="entry name" value="aroA"/>
    <property type="match status" value="1"/>
</dbReference>
<evidence type="ECO:0000256" key="2">
    <source>
        <dbReference type="ARBA" id="ARBA00009948"/>
    </source>
</evidence>
<feature type="binding site" evidence="7">
    <location>
        <position position="337"/>
    </location>
    <ligand>
        <name>3-phosphoshikimate</name>
        <dbReference type="ChEBI" id="CHEBI:145989"/>
    </ligand>
</feature>
<dbReference type="PROSITE" id="PS00885">
    <property type="entry name" value="EPSP_SYNTHASE_2"/>
    <property type="match status" value="1"/>
</dbReference>
<feature type="binding site" evidence="7">
    <location>
        <position position="166"/>
    </location>
    <ligand>
        <name>3-phosphoshikimate</name>
        <dbReference type="ChEBI" id="CHEBI:145989"/>
    </ligand>
</feature>
<dbReference type="GO" id="GO:0009423">
    <property type="term" value="P:chorismate biosynthetic process"/>
    <property type="evidence" value="ECO:0007669"/>
    <property type="project" value="UniProtKB-UniRule"/>
</dbReference>
<comment type="caution">
    <text evidence="9">The sequence shown here is derived from an EMBL/GenBank/DDBJ whole genome shotgun (WGS) entry which is preliminary data.</text>
</comment>
<dbReference type="HAMAP" id="MF_00210">
    <property type="entry name" value="EPSP_synth"/>
    <property type="match status" value="1"/>
</dbReference>
<evidence type="ECO:0000313" key="10">
    <source>
        <dbReference type="Proteomes" id="UP000599024"/>
    </source>
</evidence>
<accession>A0A8J6TAE2</accession>
<proteinExistence type="inferred from homology"/>
<evidence type="ECO:0000256" key="7">
    <source>
        <dbReference type="HAMAP-Rule" id="MF_00210"/>
    </source>
</evidence>
<feature type="binding site" evidence="7">
    <location>
        <position position="194"/>
    </location>
    <ligand>
        <name>3-phosphoshikimate</name>
        <dbReference type="ChEBI" id="CHEBI:145989"/>
    </ligand>
</feature>
<reference evidence="9 10" key="1">
    <citation type="submission" date="2020-08" db="EMBL/GenBank/DDBJ databases">
        <title>Bridging the membrane lipid divide: bacteria of the FCB group superphylum have the potential to synthesize archaeal ether lipids.</title>
        <authorList>
            <person name="Villanueva L."/>
            <person name="Von Meijenfeldt F.A.B."/>
            <person name="Westbye A.B."/>
            <person name="Yadav S."/>
            <person name="Hopmans E.C."/>
            <person name="Dutilh B.E."/>
            <person name="Sinninghe Damste J.S."/>
        </authorList>
    </citation>
    <scope>NUCLEOTIDE SEQUENCE [LARGE SCALE GENOMIC DNA]</scope>
    <source>
        <strain evidence="9">NIOZ-UU81</strain>
    </source>
</reference>
<comment type="subcellular location">
    <subcellularLocation>
        <location evidence="7">Cytoplasm</location>
    </subcellularLocation>
</comment>
<evidence type="ECO:0000256" key="4">
    <source>
        <dbReference type="ARBA" id="ARBA00022679"/>
    </source>
</evidence>
<dbReference type="PANTHER" id="PTHR21090">
    <property type="entry name" value="AROM/DEHYDROQUINATE SYNTHASE"/>
    <property type="match status" value="1"/>
</dbReference>
<dbReference type="UniPathway" id="UPA00053">
    <property type="reaction ID" value="UER00089"/>
</dbReference>
<feature type="binding site" evidence="7">
    <location>
        <position position="20"/>
    </location>
    <ligand>
        <name>3-phosphoshikimate</name>
        <dbReference type="ChEBI" id="CHEBI:145989"/>
    </ligand>
</feature>
<feature type="binding site" evidence="7">
    <location>
        <position position="168"/>
    </location>
    <ligand>
        <name>phosphoenolpyruvate</name>
        <dbReference type="ChEBI" id="CHEBI:58702"/>
    </ligand>
</feature>
<feature type="domain" description="Enolpyruvate transferase" evidence="8">
    <location>
        <begin position="6"/>
        <end position="418"/>
    </location>
</feature>
<dbReference type="InterPro" id="IPR023193">
    <property type="entry name" value="EPSP_synthase_CS"/>
</dbReference>
<dbReference type="EC" id="2.5.1.19" evidence="7"/>
<keyword evidence="5 7" id="KW-0057">Aromatic amino acid biosynthesis</keyword>
<evidence type="ECO:0000256" key="1">
    <source>
        <dbReference type="ARBA" id="ARBA00004811"/>
    </source>
</evidence>
<dbReference type="GO" id="GO:0003866">
    <property type="term" value="F:3-phosphoshikimate 1-carboxyvinyltransferase activity"/>
    <property type="evidence" value="ECO:0007669"/>
    <property type="project" value="UniProtKB-UniRule"/>
</dbReference>
<feature type="binding site" evidence="7">
    <location>
        <position position="168"/>
    </location>
    <ligand>
        <name>3-phosphoshikimate</name>
        <dbReference type="ChEBI" id="CHEBI:145989"/>
    </ligand>
</feature>
<dbReference type="Pfam" id="PF00275">
    <property type="entry name" value="EPSP_synthase"/>
    <property type="match status" value="1"/>
</dbReference>
<dbReference type="InterPro" id="IPR036968">
    <property type="entry name" value="Enolpyruvate_Tfrase_sf"/>
</dbReference>
<comment type="similarity">
    <text evidence="2 7">Belongs to the EPSP synthase family.</text>
</comment>
<evidence type="ECO:0000313" key="9">
    <source>
        <dbReference type="EMBL" id="MBC8208658.1"/>
    </source>
</evidence>
<dbReference type="PIRSF" id="PIRSF000505">
    <property type="entry name" value="EPSPS"/>
    <property type="match status" value="1"/>
</dbReference>
<feature type="binding site" evidence="7">
    <location>
        <position position="20"/>
    </location>
    <ligand>
        <name>phosphoenolpyruvate</name>
        <dbReference type="ChEBI" id="CHEBI:58702"/>
    </ligand>
</feature>
<evidence type="ECO:0000259" key="8">
    <source>
        <dbReference type="Pfam" id="PF00275"/>
    </source>
</evidence>
<evidence type="ECO:0000256" key="3">
    <source>
        <dbReference type="ARBA" id="ARBA00022605"/>
    </source>
</evidence>
<feature type="binding site" evidence="7">
    <location>
        <position position="120"/>
    </location>
    <ligand>
        <name>phosphoenolpyruvate</name>
        <dbReference type="ChEBI" id="CHEBI:58702"/>
    </ligand>
</feature>
<comment type="pathway">
    <text evidence="1 7">Metabolic intermediate biosynthesis; chorismate biosynthesis; chorismate from D-erythrose 4-phosphate and phosphoenolpyruvate: step 6/7.</text>
</comment>
<feature type="binding site" evidence="7">
    <location>
        <position position="410"/>
    </location>
    <ligand>
        <name>phosphoenolpyruvate</name>
        <dbReference type="ChEBI" id="CHEBI:58702"/>
    </ligand>
</feature>
<feature type="active site" description="Proton acceptor" evidence="7">
    <location>
        <position position="310"/>
    </location>
</feature>
<dbReference type="AlphaFoldDB" id="A0A8J6TAE2"/>
<comment type="function">
    <text evidence="7">Catalyzes the transfer of the enolpyruvyl moiety of phosphoenolpyruvate (PEP) to the 5-hydroxyl of shikimate-3-phosphate (S3P) to produce enolpyruvyl shikimate-3-phosphate and inorganic phosphate.</text>
</comment>
<dbReference type="InterPro" id="IPR013792">
    <property type="entry name" value="RNA3'P_cycl/enolpyr_Trfase_a/b"/>
</dbReference>
<dbReference type="InterPro" id="IPR001986">
    <property type="entry name" value="Enolpyruvate_Tfrase_dom"/>
</dbReference>
<organism evidence="9 10">
    <name type="scientific">Candidatus Desulfatifera sulfidica</name>
    <dbReference type="NCBI Taxonomy" id="2841691"/>
    <lineage>
        <taxon>Bacteria</taxon>
        <taxon>Pseudomonadati</taxon>
        <taxon>Thermodesulfobacteriota</taxon>
        <taxon>Desulfobulbia</taxon>
        <taxon>Desulfobulbales</taxon>
        <taxon>Desulfobulbaceae</taxon>
        <taxon>Candidatus Desulfatifera</taxon>
    </lineage>
</organism>
<feature type="binding site" evidence="7">
    <location>
        <position position="21"/>
    </location>
    <ligand>
        <name>3-phosphoshikimate</name>
        <dbReference type="ChEBI" id="CHEBI:145989"/>
    </ligand>
</feature>
<dbReference type="InterPro" id="IPR006264">
    <property type="entry name" value="EPSP_synthase"/>
</dbReference>
<dbReference type="EMBL" id="JACNLK010000047">
    <property type="protein sequence ID" value="MBC8208658.1"/>
    <property type="molecule type" value="Genomic_DNA"/>
</dbReference>
<dbReference type="Gene3D" id="3.65.10.10">
    <property type="entry name" value="Enolpyruvate transferase domain"/>
    <property type="match status" value="2"/>
</dbReference>
<feature type="binding site" evidence="7">
    <location>
        <position position="385"/>
    </location>
    <ligand>
        <name>phosphoenolpyruvate</name>
        <dbReference type="ChEBI" id="CHEBI:58702"/>
    </ligand>
</feature>
<feature type="binding site" evidence="7">
    <location>
        <position position="167"/>
    </location>
    <ligand>
        <name>3-phosphoshikimate</name>
        <dbReference type="ChEBI" id="CHEBI:145989"/>
    </ligand>
</feature>
<evidence type="ECO:0000256" key="5">
    <source>
        <dbReference type="ARBA" id="ARBA00023141"/>
    </source>
</evidence>
<dbReference type="GO" id="GO:0009073">
    <property type="term" value="P:aromatic amino acid family biosynthetic process"/>
    <property type="evidence" value="ECO:0007669"/>
    <property type="project" value="UniProtKB-KW"/>
</dbReference>
<gene>
    <name evidence="7 9" type="primary">aroA</name>
    <name evidence="9" type="ORF">H8E79_05775</name>
</gene>
<comment type="subunit">
    <text evidence="7">Monomer.</text>
</comment>
<evidence type="ECO:0000256" key="6">
    <source>
        <dbReference type="ARBA" id="ARBA00044633"/>
    </source>
</evidence>
<feature type="binding site" evidence="7">
    <location>
        <position position="92"/>
    </location>
    <ligand>
        <name>phosphoenolpyruvate</name>
        <dbReference type="ChEBI" id="CHEBI:58702"/>
    </ligand>
</feature>
<sequence length="423" mass="45271">MIEIQPLNTVDVTIAVPGSKSLTQRALIAAALADGTSRLLGPLASEDTEYTSRALEQMGVVVERENDEVWLVHGIGGKLQIPAQEIFLGNNGTATRFLTSVAALVPGAVVIDGEERMRERPIGPLMQALKGWGVDILSIMGTDCPPLRIGGGGLSGGETLLPEGRSSQYLSSLLLVAPYAVSPARLKVEGEVLSKPYVSMTLSVMADFGIEVHCDSQLNDFRIPQGSYRAMEYDIEGDASNASYFWAAAAITGGRVTVSNVPVPSLQGDAGLVPLLARMGCEVSREEGGITLQGPKRLEGIRVDMGDMPDVVPTLAVVAAFAHGETRIDNIAHLRIKECDRLHATLTELSRMGARVEEGPDFMIIHGDGGDGLRGAEIETYQDHRMAMSFAVAGLRVPGVRIMDESCVAKSFPDFWERFALLG</sequence>